<dbReference type="SMART" id="SM00327">
    <property type="entry name" value="VWA"/>
    <property type="match status" value="1"/>
</dbReference>
<feature type="compositionally biased region" description="Polar residues" evidence="2">
    <location>
        <begin position="824"/>
        <end position="842"/>
    </location>
</feature>
<evidence type="ECO:0000256" key="2">
    <source>
        <dbReference type="SAM" id="MobiDB-lite"/>
    </source>
</evidence>
<feature type="compositionally biased region" description="Low complexity" evidence="2">
    <location>
        <begin position="2064"/>
        <end position="2074"/>
    </location>
</feature>
<organism evidence="4 5">
    <name type="scientific">Bursaphelenchus okinawaensis</name>
    <dbReference type="NCBI Taxonomy" id="465554"/>
    <lineage>
        <taxon>Eukaryota</taxon>
        <taxon>Metazoa</taxon>
        <taxon>Ecdysozoa</taxon>
        <taxon>Nematoda</taxon>
        <taxon>Chromadorea</taxon>
        <taxon>Rhabditida</taxon>
        <taxon>Tylenchina</taxon>
        <taxon>Tylenchomorpha</taxon>
        <taxon>Aphelenchoidea</taxon>
        <taxon>Aphelenchoididae</taxon>
        <taxon>Bursaphelenchus</taxon>
    </lineage>
</organism>
<name>A0A811K371_9BILA</name>
<comment type="caution">
    <text evidence="4">The sequence shown here is derived from an EMBL/GenBank/DDBJ whole genome shotgun (WGS) entry which is preliminary data.</text>
</comment>
<feature type="region of interest" description="Disordered" evidence="2">
    <location>
        <begin position="678"/>
        <end position="721"/>
    </location>
</feature>
<feature type="region of interest" description="Disordered" evidence="2">
    <location>
        <begin position="1030"/>
        <end position="1075"/>
    </location>
</feature>
<dbReference type="EMBL" id="CAJFCW020000002">
    <property type="protein sequence ID" value="CAG9091225.1"/>
    <property type="molecule type" value="Genomic_DNA"/>
</dbReference>
<feature type="compositionally biased region" description="Polar residues" evidence="2">
    <location>
        <begin position="4291"/>
        <end position="4305"/>
    </location>
</feature>
<feature type="region of interest" description="Disordered" evidence="2">
    <location>
        <begin position="2956"/>
        <end position="2982"/>
    </location>
</feature>
<dbReference type="InterPro" id="IPR052079">
    <property type="entry name" value="E3_ligase/Copine_domain"/>
</dbReference>
<feature type="compositionally biased region" description="Basic and acidic residues" evidence="2">
    <location>
        <begin position="4440"/>
        <end position="4456"/>
    </location>
</feature>
<feature type="compositionally biased region" description="Gly residues" evidence="2">
    <location>
        <begin position="802"/>
        <end position="813"/>
    </location>
</feature>
<feature type="compositionally biased region" description="Basic and acidic residues" evidence="2">
    <location>
        <begin position="1040"/>
        <end position="1058"/>
    </location>
</feature>
<dbReference type="GO" id="GO:0005634">
    <property type="term" value="C:nucleus"/>
    <property type="evidence" value="ECO:0007669"/>
    <property type="project" value="TreeGrafter"/>
</dbReference>
<feature type="region of interest" description="Disordered" evidence="2">
    <location>
        <begin position="1805"/>
        <end position="1829"/>
    </location>
</feature>
<feature type="region of interest" description="Disordered" evidence="2">
    <location>
        <begin position="219"/>
        <end position="242"/>
    </location>
</feature>
<keyword evidence="5" id="KW-1185">Reference proteome</keyword>
<feature type="region of interest" description="Disordered" evidence="2">
    <location>
        <begin position="5514"/>
        <end position="5538"/>
    </location>
</feature>
<dbReference type="GO" id="GO:0004842">
    <property type="term" value="F:ubiquitin-protein transferase activity"/>
    <property type="evidence" value="ECO:0007669"/>
    <property type="project" value="TreeGrafter"/>
</dbReference>
<dbReference type="Pfam" id="PF07002">
    <property type="entry name" value="Copine"/>
    <property type="match status" value="1"/>
</dbReference>
<feature type="domain" description="VWFA" evidence="3">
    <location>
        <begin position="6009"/>
        <end position="6201"/>
    </location>
</feature>
<dbReference type="OrthoDB" id="5855668at2759"/>
<feature type="compositionally biased region" description="Low complexity" evidence="2">
    <location>
        <begin position="1907"/>
        <end position="1919"/>
    </location>
</feature>
<keyword evidence="1" id="KW-0175">Coiled coil</keyword>
<evidence type="ECO:0000313" key="5">
    <source>
        <dbReference type="Proteomes" id="UP000614601"/>
    </source>
</evidence>
<feature type="region of interest" description="Disordered" evidence="2">
    <location>
        <begin position="3397"/>
        <end position="3453"/>
    </location>
</feature>
<feature type="compositionally biased region" description="Polar residues" evidence="2">
    <location>
        <begin position="3439"/>
        <end position="3453"/>
    </location>
</feature>
<feature type="compositionally biased region" description="Polar residues" evidence="2">
    <location>
        <begin position="219"/>
        <end position="240"/>
    </location>
</feature>
<feature type="compositionally biased region" description="Polar residues" evidence="2">
    <location>
        <begin position="2964"/>
        <end position="2977"/>
    </location>
</feature>
<dbReference type="PANTHER" id="PTHR45751:SF11">
    <property type="entry name" value="COPINE FAMILY PROTEIN 2"/>
    <property type="match status" value="1"/>
</dbReference>
<feature type="region of interest" description="Disordered" evidence="2">
    <location>
        <begin position="758"/>
        <end position="934"/>
    </location>
</feature>
<feature type="compositionally biased region" description="Basic and acidic residues" evidence="2">
    <location>
        <begin position="3423"/>
        <end position="3438"/>
    </location>
</feature>
<accession>A0A811K371</accession>
<dbReference type="GO" id="GO:0016567">
    <property type="term" value="P:protein ubiquitination"/>
    <property type="evidence" value="ECO:0007669"/>
    <property type="project" value="TreeGrafter"/>
</dbReference>
<feature type="compositionally biased region" description="Low complexity" evidence="2">
    <location>
        <begin position="814"/>
        <end position="823"/>
    </location>
</feature>
<reference evidence="4" key="1">
    <citation type="submission" date="2020-09" db="EMBL/GenBank/DDBJ databases">
        <authorList>
            <person name="Kikuchi T."/>
        </authorList>
    </citation>
    <scope>NUCLEOTIDE SEQUENCE</scope>
    <source>
        <strain evidence="4">SH1</strain>
    </source>
</reference>
<feature type="compositionally biased region" description="Low complexity" evidence="2">
    <location>
        <begin position="843"/>
        <end position="912"/>
    </location>
</feature>
<feature type="coiled-coil region" evidence="1">
    <location>
        <begin position="4179"/>
        <end position="4213"/>
    </location>
</feature>
<dbReference type="InterPro" id="IPR002035">
    <property type="entry name" value="VWF_A"/>
</dbReference>
<evidence type="ECO:0000259" key="3">
    <source>
        <dbReference type="SMART" id="SM00327"/>
    </source>
</evidence>
<dbReference type="Proteomes" id="UP000614601">
    <property type="component" value="Unassembled WGS sequence"/>
</dbReference>
<evidence type="ECO:0000313" key="4">
    <source>
        <dbReference type="EMBL" id="CAD5210381.1"/>
    </source>
</evidence>
<feature type="compositionally biased region" description="Basic and acidic residues" evidence="2">
    <location>
        <begin position="3397"/>
        <end position="3415"/>
    </location>
</feature>
<feature type="region of interest" description="Disordered" evidence="2">
    <location>
        <begin position="1895"/>
        <end position="1937"/>
    </location>
</feature>
<feature type="region of interest" description="Disordered" evidence="2">
    <location>
        <begin position="4291"/>
        <end position="4316"/>
    </location>
</feature>
<proteinExistence type="predicted"/>
<feature type="compositionally biased region" description="Basic and acidic residues" evidence="2">
    <location>
        <begin position="5514"/>
        <end position="5531"/>
    </location>
</feature>
<feature type="region of interest" description="Disordered" evidence="2">
    <location>
        <begin position="2036"/>
        <end position="2074"/>
    </location>
</feature>
<feature type="compositionally biased region" description="Basic and acidic residues" evidence="2">
    <location>
        <begin position="3031"/>
        <end position="3045"/>
    </location>
</feature>
<dbReference type="PANTHER" id="PTHR45751">
    <property type="entry name" value="COPINE FAMILY PROTEIN 1"/>
    <property type="match status" value="1"/>
</dbReference>
<feature type="region of interest" description="Disordered" evidence="2">
    <location>
        <begin position="3025"/>
        <end position="3072"/>
    </location>
</feature>
<sequence length="6240" mass="696380">MNTCGCSQCRALRGSLDEVRPQPATMPRYYVPQADRARTPPRPCVQAINARSKLEYDRWCELRRSFNIKKLKRTRSATVERRVRFHNTTVKTFFGDRTNSDGIFGDRTTSEEVLKAKEEIELLKEVVPRYRSECIPVLPAHSGEFKWVCNCTNTGSCTHLQTSAKSSCSHLWPSPSSSLNSRSSMKISLESYISGLNDDKRYRGISERFLHGKFSSNVKSTSGQSLYDTSTQDSPASSDQRFQDAYEFNSRSEQNLDVKSEHNLHGLSGSGLLYVSDNKLHFVSYDNLQGSSSSSYKSCLDVHSANSSSSRPVKVGQSGKKLKEPEGIYSKIKKAEDEVGRKSDKSEEFEDVWIHQGKYGIDDLLDDQYDNKKRIIRSKDEKTIKKGGKDVQHGLKISEINVKTFKKGTKTTHKGDKTSKKSSSMTSLKNIIFGKSSKRPLAVEKVRSSVLADQIPSTSSTLPRFFIYHTTVCSSCSQKGLSECNHSASKNFQTEILDSSTSLETATRLFKDSESNLIWDSEVNLVRNSEANLIQDYEANKKVLKIQTKTGCATLPKNYKSSSGKNVTYAHPSSLSTKKGHFVIETTHSPVSTIDYDEEGTCQRKPTKNPFIRTLNKMRQGVRNVFTNERNPNYNQGPSASASHYEYEGQPYQQARHPPPNMTRSMIPDYEEDGEYAEINVRSRSNDRDDSHRIHRKREMSAPISPKTVKFTDQPGSSHHLAQNQASAFQPLATQRPQRIQAAPLPPPQRIGLLQQQIGPSNTKRRDSSDKGYPQTPSRQSSQSQIPSRQSSQSQISRPGHGVLGQSGHGGQGQVQQGPHSGQIQHAQYPSQGQAQHGQYPSQVPQARSQPYQQQSQGQYPSHQQPSVPQHQRGIPTQQVQSQQQRQQVAQHPQQLQQRGPLQQQVLQSLQQGHPRQEPVQNVTYRPQPTYAKPDKYRFQPIQTNQPLQNDSVLPSPAQSNRISAGTLDEATMDLLRISDAPSTVSFSSTARLSPNSDILQKSASTSSMHKVVRTPDGGVMKISNAFTWDANRNPSIDSTQHDTTKRTTKDGTSDIRRSQAPSPPTARTHETEFSAHVKFPPVIKTTVEGQLKMEKSVGTHLRTVDHSIARAYTIRDTTTHYKIKTRLGRRELILEEQGNVTVDDSKDVRSGGHYKLSVFEDGKQVGEHEADINVPDNMAKPDFLGKLSERLLADIASIDGDEILASTRVEIVKIEDVTDIVKTYLIGHGDLDEDVSEPIEAIEPLEKQDINLVTEGRAIDDTINIGLKPKRTESDTESVDSIKLKKKYEPEVTADCDLHRTEDRSSIKIIFAEARLAELVLMIRIQRIKPKPKPLEKANYGLEKEGQEFKGETIIRQLKSYPSDEEPESPKEPLPSSYELVQPGQLLEGNAAVARERKFSEAESEVSTIQVEHEPPPAAYDFETAGRRLEGHSVFRKQKRYSEASIDEVSLPGVRQRGGITYVTMIKKEDHGRFELIMECPNEATPSTIKVKEIPDQRYENLEYMKVIERLGDNQEYIEKILKTANSWKGALNVNEMNIENTTVMFGLEGAQRSTDSTEITRAFGHSAGYSFNTHEISTETFNQQICMERRETHLQFADAGSSISDRRTTSVAQNVMEFTVENEHCSVMMENRAAVQEQVQKGWADEVRGRWSSCSSHAMRASYSAAQSNGTVAGFRAVQQHQMLGVDSQSGRQRTIVHERLDEGSTARVWHAVAPSESVAKHFLSTSTTSSSAPAPPGHSLFDAHASRSLFVPNLKTLLPPHAAAQTVRSDVPSAASTLKVHIEEKDDQQTQVQQVIQPNSSLNQQNSSMNSSFSQQNSTVNQNSSMNQQNSLMSLSTNQQNSTLNQLSRENQFSRIINGHTRHSSLNRANGRPLSFHNEYVTVDANGRRRHVMESGSESFSTCSWGSTGSASTRTSSEVRETQSGSSSSSGFVDSPKFDVPVNRMAPFSGPVGPIFNGTVGNAGFNGPLGNPAFNRPVGIPTIPIIPPGQGAQAAQQFMEQMRRFQPPGAMFNSPNRIFVCTTDTVPEEKVRQVPIGRQNSEGPFRGRSRSRTPWNDRESSVFSSRARESSVLSSRARESSVVSTVTESVKETVTETRGTERRRSVVSMVSVVSNDSSNIHHEVTNHQTTLYNQLMAKAAAMQQECHRLFSLAKNIERQSSWHRSTSVDRFGRGPSRSIPVHIVSGREHRAASVAGVGTLYERENVRLRSSVSYDTRSSMSRDVPINLNRRPIQIPVHLLGSGAQTEQRSHHYQSSFQRSQSVTAPSTHYSTVIKSATQGNLNNLVGSNYSSTENVREYGNQNEYGTQSEYGARSEYSTRNEYGTQSDYGIYSGNTESEKVKEQSNVNVHSTVPRAASESTVEKETVNITQNISGGLPTQSNVNDFSNVKVYQNGTSLGQNIPSSSYNEHEKENINQSYQQLATQHTASVVEREMVNDSTNVHQSSVPVNTVPKASVERETYSETQQTSGVYGNVPSGTVTQQGGVYQQQSNFGQQQFGTVGTQGYGNGENVYEKETVNQQSTVTSNQGGIGQQNVPQTVVIVGQSTQPQTTYENETYQQESHTSGGTAQLVGSTAGTLVGTAGTNAIQEVEKENVQQTQNVAQTVPVVPGVQVVEKETENIQEQSHGTYRPATAATESLQEATVDQSSYQQTFTDQGVYQPTTVADAFEKAVEQIRSQEFATTHKNPIVLQTDQPKLAVYQQQQHKLDTVVSERETEHVQQHVTSQIADTQPVATHDAGKLPVGAHETDKQRVEVSEQQASGLDIPQNLQRTVSQESVAVQLSEFATSEHEAAPEVEEKIFRKSRSKSKTPLTVSMEAEVTANTQFRSIKKVAAEVELNLEDEEKAMNSVRKVTDWLQHKSIDETPEEAFEHVQDIETDSAQMTISIDDAQALYDRTQSERRFQELQQLPEGPESFEFTTHDVDMKRFEQANLASLTVENVRNVDSTKQSMGAAEFSATDAETSIQHPETSGDANVALPDRSQPVAVSSSGLVAVYPEVVPAPAAPGQLYTIDEHAVVAPGPSDAYTTKEVKGTQRSDSGFRESTVISKQSDEVPAPRRPTRISESPTEFSFADSLNLESRRAQSEYIDRRESVDESLVTTSGVVYPSIEATDLQEEYSTDTEQDVDTLLTTVNLNKIGDHCYDYTESDFSIPVEYKGFESIKAAESKEIGRGLTLESNMTDSAISVETLTTMSRDESLQLSTSHAKNDELQYQTSFKQADAKANAASLQRDKSTEAINKAVAESQETSVFLDHDGELLEAKQQAEAVCKNDKREERNKLNTKSATEENVTENINAQHTPFPETVENVHRERRSASEQRSFSVAPDQVTETTLNKDQAEGSCDVTKQDSYREQSVGRFNEYSEVSVTTGANLENIRKTPIARLADVEWKHQEAQKTELKTQHATDEVHERSTQLSRSSEATERVDMTKTDKSTERVQLSSQQSTENSLDYQTSLKVAGEKANTEGRLRSPSQERADITCTESQEAAVNLYETIEVVDAVGHADAAIGLEQRKSNQLYYKPATVAPDVHAADTMHVGGTEETAERVEEALALNEAALDNATNRTTVSDRLSAQTCVSSEENRIHENYTQLQQDRSRTEVEEENFNMTSTGGYVDDGRSKTTEEKETYEYNENVSGGAPGARTVIENENYNQNDVITVYDKKPGSKTTIETETYEYNEGGELIPVAPKTKTEVTTERVEINEQGGVPVVPVAAPKTTIDEEVVKYEETVTKVPEQAVIPEVPKVEPVQPIQHLEEVPVLEEAKLVEAIKPDELVQVQFRIQPKEKTEEATVQLKDVVGEKATQGYSHDKKESVTELKQKEADEAVSAVRPEATVTTQLGTFVVPSEKNLNEQVTLYKTASAEKLDKKLPEVSRMEGLANLAASKEEDAQISTNIDKAPYEEMTDMTRSVYIKEDAGLNSKAAGFEENWLTSSIDQEDETEAAQKQFKDINEEKVDKKAKPAGNEQVGYIYQTKIIDKEEMADKAVPVHQESSSALNAKAVEENATQISPEFGRQESEDKAYVHPVKPEDSEARNFKIQEDQAAQNLVKPDQSEATTSLRPIPTKEELQASFKQYGDAQKILTTSFTKILQNPDWTLDDVTLKFNEYLTHIFNTPASTDEMKDSEVALSATEQDALANILRLIANEDNITFATKAASEIAAALNSALTAKPSDRSTGINLQSDRKEELEKKVREMVENVANLSQNYKLVDQESLIQILLADAPWTKHGLQANAATLEEANISTEINQPVDEGKAEKARPIVNEAQAPNLNLSDALINADSHLLQISDNQIAEKTNPEQRTSTGELVTPESGHDETSLTAEWLKISKDRQQRAETAFSDKSDTEEVEIRLEEPHEALGVGRKFTKELQRSESGTIMPAQDEAKVSLSLEASQEKEDKRRRREEIIEDLETLSQTEMKGRKPSRRTEIITETFDQSSESNALKRRDGRSVALTREDGQPGDQLGWGYNIIVEYPGRRKVIEETWEEWMTEEERREAERKRRQIIEEEEIINRTDSSSQLPTQKGRKIIEEETTEQIDESGFTGAAPGKKRTIVEETDEVETHDVDETAATVKVSPVEQQIESAKVVTVPNVMPVQAFQAVHPSDQTVKLTVDMFGKTEKPVEAATVRRVSNVSELTSAMEAAEEDSALLIADLKAKTKLIEEAEKILAASKQHAPLKLETNEATEENLTTSNVWDRPENSEATELSRIIPRSLEPMVAKMPESKEEARQVGYVYENQEVVEQNDVTLKDKNYAGNLILNSKFASEETKNSAVNLSRQQQLENIRSKQIEKVNEKLKLQILESIHENTAINSTFNTQSLIEHVMKAFTCPNVNEPMTKRLLESTHVYDTVNYAYERKNEKNETEKTNQIPEVAQPLVLNTNASEEFELDVTRELSRDNQFNNNDILLKCANKLPECVLHTKASTSRYAMLSNNLQRESDRATADTNIILANTHPSEVKKTKEAGDEKSLTQITKNNEAENLEHDKTVWLARFGGAFQLKTDAAEDIELNVSREIDSEAPKHLTLNHIVITGNTDATQLDSLQSGSDERWLQCQFQKSEERERIDKLEKAKQEQQHHGHFLESEHETLVYNTELRRQEEKGENCYKKVIPNEGNNVFLLSKASKEELQDKQFELQSGRPSDLNENILLKAVRDIEPSVLNTPEATFYVLTYSHEFRRPEDIDHITKIRQIPNETTPSDLKCKESTNIVEITNFKYDRKESNEEKGHLVYIKRFGGVFTLNTEYASEDTATFDRPLSRDNDLRSEVARVFKAVNQDQPIVLQTKQSTEVDTVLGCSLFHSNEIDKLNHVVKTANYIANNIKCRESTQESMTTNLTYERNEADAKTLTVRDEARYGGRLSYGSAASGEVEIQTTNQLDANPVTDLKAHDLCISISRTSEPLVLSTPQATLEQCAISSTYSKPDSSDFLHLSLAIPRSPDAPMPSLRSKESEQHFEHFNCQYQRDQANADFTETRWIPREGGHLSHATKASQESQHMCEADLTNPRLTTLSEGLTIVIKREPDQHPRLDSKASESHEASNTSVLQRSEAREIFQLKLVAPRTWDQTPSVKVTESKEVEHLNNVQLTRPEAYQTIDHTKYEARYGGQFSLNTNRAQSKEIECSAFLQRIPAIDQASLSIKTPRNEPPVLMIGKHSQSAEVLFTADISSQKAFQLQAAVALKTSNDNEPIKHKVTEAGNVNTTTNISLQAGGQAEDEVEHTRDMPGYGGSYNISCKAAGEAQGGDNNINLNRPEAKEEQRVVIKIAGEYQPQRLDLLAAADERTALQTDLNRPAAHESHSLIAVEKILEKVYLHAYESGAELVELTQTEVRQRVADLQAEGVPARAARETSPISLRTEYARENVIRLDSTLQPADDDKRKGMAEYNNGLARTEEPLVLNCQAVDQVKLRVKDADEEKKEKRVSFAADVKDADHNLGLDMSMSVEERNKPSIIKKPIKKEREHRGRRRELKANEAPSFSPVRRNSLLMALNIGSPHNMPHFKVLEDIVKAIKQAGLEYSNLIFGIDYTRSNYYQGDRTYDGRSLHHLDGEPNPYQQVIEIVGKTLSSFDADGEIPVYGFGDEECTDTDCFNIIDRNDMDATCKGFEEVLKVYNKVTPTVAMSGPTNFVPLIQKAMEICVEKHSYHILVIVADGQVTNEKINQRAIAAASHYPLSIIMVGVGDGPWDMMTRFDETLPKRQFDNFHFVDFHKVMFNSPNQEAAFALNALMEIPDQYKAIKELGLLKKTRRG</sequence>
<dbReference type="InterPro" id="IPR010734">
    <property type="entry name" value="Copine_C"/>
</dbReference>
<feature type="compositionally biased region" description="Low complexity" evidence="2">
    <location>
        <begin position="777"/>
        <end position="801"/>
    </location>
</feature>
<evidence type="ECO:0000256" key="1">
    <source>
        <dbReference type="SAM" id="Coils"/>
    </source>
</evidence>
<feature type="region of interest" description="Disordered" evidence="2">
    <location>
        <begin position="4432"/>
        <end position="4460"/>
    </location>
</feature>
<dbReference type="EMBL" id="CAJFDH010000002">
    <property type="protein sequence ID" value="CAD5210381.1"/>
    <property type="molecule type" value="Genomic_DNA"/>
</dbReference>
<gene>
    <name evidence="4" type="ORF">BOKJ2_LOCUS3159</name>
</gene>
<feature type="region of interest" description="Disordered" evidence="2">
    <location>
        <begin position="3316"/>
        <end position="3345"/>
    </location>
</feature>
<feature type="compositionally biased region" description="Polar residues" evidence="2">
    <location>
        <begin position="1030"/>
        <end position="1039"/>
    </location>
</feature>
<dbReference type="Proteomes" id="UP000783686">
    <property type="component" value="Unassembled WGS sequence"/>
</dbReference>
<protein>
    <recommendedName>
        <fullName evidence="3">VWFA domain-containing protein</fullName>
    </recommendedName>
</protein>